<evidence type="ECO:0000256" key="3">
    <source>
        <dbReference type="ARBA" id="ARBA00022478"/>
    </source>
</evidence>
<comment type="similarity">
    <text evidence="2">Belongs to the eukaryotic RPA49/POLR1E RNA polymerase subunit family.</text>
</comment>
<dbReference type="InterPro" id="IPR009668">
    <property type="entry name" value="RNA_pol-assoc_fac_A49-like"/>
</dbReference>
<dbReference type="Pfam" id="PF06870">
    <property type="entry name" value="RNA_pol_I_A49"/>
    <property type="match status" value="1"/>
</dbReference>
<name>A0A3P8UXQ4_CYNSE</name>
<proteinExistence type="inferred from homology"/>
<dbReference type="Ensembl" id="ENSCSET00000008049.1">
    <property type="protein sequence ID" value="ENSCSEP00000007963.1"/>
    <property type="gene ID" value="ENSCSEG00000005121.1"/>
</dbReference>
<keyword evidence="3" id="KW-0240">DNA-directed RNA polymerase</keyword>
<reference evidence="6" key="2">
    <citation type="submission" date="2025-08" db="UniProtKB">
        <authorList>
            <consortium name="Ensembl"/>
        </authorList>
    </citation>
    <scope>IDENTIFICATION</scope>
</reference>
<dbReference type="GO" id="GO:0006351">
    <property type="term" value="P:DNA-templated transcription"/>
    <property type="evidence" value="ECO:0007669"/>
    <property type="project" value="InterPro"/>
</dbReference>
<evidence type="ECO:0000313" key="7">
    <source>
        <dbReference type="Proteomes" id="UP000265120"/>
    </source>
</evidence>
<dbReference type="Proteomes" id="UP000265120">
    <property type="component" value="Chromosome 9"/>
</dbReference>
<sequence length="402" mass="45225">MASYCSFVCSEEEKDAEKFSNGNVKDADKLDFTTYKSIEENNPRKKSRRIMVAESEKLSYVGMNFGAGSLKCNNLCKYYLGVLNRETMQMEVHNAQVFNMQPVIPGETDTASSQDAPLTYRDKVDSLIEAFGTTKQKRALSSRKLNQVGSDILQQAVAKAANTVIDQKGLEALQQEVAETESKEDLASHLPPCNPGANIPENVYLFDDLICPEDFNALEQAGSKMAALTPEELQKMTEERRCSSIVNHLEKLPSSDEARDKLARSAYYLSLLFHMAKQKIVSRKYCPRIIQNKLLRTFTVETFSNGSVVSASMKVKLAAYSLALLLHMGDMTADLTLLHRDLGITEARMIEIAKSMGLTVIKPARLKADETELQDEHKMASLRLPLVKYDQMIERRKRKKMR</sequence>
<comment type="subcellular location">
    <subcellularLocation>
        <location evidence="1">Nucleus</location>
        <location evidence="1">Nucleolus</location>
    </subcellularLocation>
</comment>
<organism evidence="6 7">
    <name type="scientific">Cynoglossus semilaevis</name>
    <name type="common">Tongue sole</name>
    <dbReference type="NCBI Taxonomy" id="244447"/>
    <lineage>
        <taxon>Eukaryota</taxon>
        <taxon>Metazoa</taxon>
        <taxon>Chordata</taxon>
        <taxon>Craniata</taxon>
        <taxon>Vertebrata</taxon>
        <taxon>Euteleostomi</taxon>
        <taxon>Actinopterygii</taxon>
        <taxon>Neopterygii</taxon>
        <taxon>Teleostei</taxon>
        <taxon>Neoteleostei</taxon>
        <taxon>Acanthomorphata</taxon>
        <taxon>Carangaria</taxon>
        <taxon>Pleuronectiformes</taxon>
        <taxon>Pleuronectoidei</taxon>
        <taxon>Cynoglossidae</taxon>
        <taxon>Cynoglossinae</taxon>
        <taxon>Cynoglossus</taxon>
    </lineage>
</organism>
<dbReference type="PANTHER" id="PTHR14440">
    <property type="entry name" value="DNA-DIRECTED RNA POLYMERASE I SUBUNIT RPA49"/>
    <property type="match status" value="1"/>
</dbReference>
<keyword evidence="5" id="KW-0539">Nucleus</keyword>
<reference evidence="6 7" key="1">
    <citation type="journal article" date="2014" name="Nat. Genet.">
        <title>Whole-genome sequence of a flatfish provides insights into ZW sex chromosome evolution and adaptation to a benthic lifestyle.</title>
        <authorList>
            <person name="Chen S."/>
            <person name="Zhang G."/>
            <person name="Shao C."/>
            <person name="Huang Q."/>
            <person name="Liu G."/>
            <person name="Zhang P."/>
            <person name="Song W."/>
            <person name="An N."/>
            <person name="Chalopin D."/>
            <person name="Volff J.N."/>
            <person name="Hong Y."/>
            <person name="Li Q."/>
            <person name="Sha Z."/>
            <person name="Zhou H."/>
            <person name="Xie M."/>
            <person name="Yu Q."/>
            <person name="Liu Y."/>
            <person name="Xiang H."/>
            <person name="Wang N."/>
            <person name="Wu K."/>
            <person name="Yang C."/>
            <person name="Zhou Q."/>
            <person name="Liao X."/>
            <person name="Yang L."/>
            <person name="Hu Q."/>
            <person name="Zhang J."/>
            <person name="Meng L."/>
            <person name="Jin L."/>
            <person name="Tian Y."/>
            <person name="Lian J."/>
            <person name="Yang J."/>
            <person name="Miao G."/>
            <person name="Liu S."/>
            <person name="Liang Z."/>
            <person name="Yan F."/>
            <person name="Li Y."/>
            <person name="Sun B."/>
            <person name="Zhang H."/>
            <person name="Zhang J."/>
            <person name="Zhu Y."/>
            <person name="Du M."/>
            <person name="Zhao Y."/>
            <person name="Schartl M."/>
            <person name="Tang Q."/>
            <person name="Wang J."/>
        </authorList>
    </citation>
    <scope>NUCLEOTIDE SEQUENCE</scope>
</reference>
<protein>
    <submittedName>
        <fullName evidence="6">RNA polymerase I subunit E</fullName>
    </submittedName>
</protein>
<keyword evidence="4" id="KW-0804">Transcription</keyword>
<evidence type="ECO:0000256" key="2">
    <source>
        <dbReference type="ARBA" id="ARBA00009430"/>
    </source>
</evidence>
<dbReference type="OMA" id="DVYPFDE"/>
<dbReference type="GO" id="GO:0005730">
    <property type="term" value="C:nucleolus"/>
    <property type="evidence" value="ECO:0007669"/>
    <property type="project" value="UniProtKB-SubCell"/>
</dbReference>
<reference evidence="6" key="3">
    <citation type="submission" date="2025-09" db="UniProtKB">
        <authorList>
            <consortium name="Ensembl"/>
        </authorList>
    </citation>
    <scope>IDENTIFICATION</scope>
</reference>
<dbReference type="FunCoup" id="A0A3P8UXQ4">
    <property type="interactions" value="738"/>
</dbReference>
<dbReference type="STRING" id="244447.ENSCSEP00000007963"/>
<evidence type="ECO:0000313" key="6">
    <source>
        <dbReference type="Ensembl" id="ENSCSEP00000007963.1"/>
    </source>
</evidence>
<dbReference type="GeneTree" id="ENSGT00390000018004"/>
<evidence type="ECO:0000256" key="4">
    <source>
        <dbReference type="ARBA" id="ARBA00023163"/>
    </source>
</evidence>
<dbReference type="InParanoid" id="A0A3P8UXQ4"/>
<keyword evidence="7" id="KW-1185">Reference proteome</keyword>
<evidence type="ECO:0000256" key="1">
    <source>
        <dbReference type="ARBA" id="ARBA00004604"/>
    </source>
</evidence>
<evidence type="ECO:0000256" key="5">
    <source>
        <dbReference type="ARBA" id="ARBA00023242"/>
    </source>
</evidence>
<dbReference type="AlphaFoldDB" id="A0A3P8UXQ4"/>
<dbReference type="GO" id="GO:0003677">
    <property type="term" value="F:DNA binding"/>
    <property type="evidence" value="ECO:0007669"/>
    <property type="project" value="InterPro"/>
</dbReference>
<dbReference type="GO" id="GO:0000428">
    <property type="term" value="C:DNA-directed RNA polymerase complex"/>
    <property type="evidence" value="ECO:0007669"/>
    <property type="project" value="UniProtKB-KW"/>
</dbReference>
<accession>A0A3P8UXQ4</accession>